<evidence type="ECO:0000256" key="1">
    <source>
        <dbReference type="RuleBase" id="RU004241"/>
    </source>
</evidence>
<dbReference type="AlphaFoldDB" id="A0A7J7CYG3"/>
<dbReference type="Pfam" id="PF00141">
    <property type="entry name" value="peroxidase"/>
    <property type="match status" value="1"/>
</dbReference>
<name>A0A7J7CYG3_TRIWF</name>
<reference evidence="3 4" key="1">
    <citation type="journal article" date="2020" name="Nat. Commun.">
        <title>Genome of Tripterygium wilfordii and identification of cytochrome P450 involved in triptolide biosynthesis.</title>
        <authorList>
            <person name="Tu L."/>
            <person name="Su P."/>
            <person name="Zhang Z."/>
            <person name="Gao L."/>
            <person name="Wang J."/>
            <person name="Hu T."/>
            <person name="Zhou J."/>
            <person name="Zhang Y."/>
            <person name="Zhao Y."/>
            <person name="Liu Y."/>
            <person name="Song Y."/>
            <person name="Tong Y."/>
            <person name="Lu Y."/>
            <person name="Yang J."/>
            <person name="Xu C."/>
            <person name="Jia M."/>
            <person name="Peters R.J."/>
            <person name="Huang L."/>
            <person name="Gao W."/>
        </authorList>
    </citation>
    <scope>NUCLEOTIDE SEQUENCE [LARGE SCALE GENOMIC DNA]</scope>
    <source>
        <strain evidence="4">cv. XIE 37</strain>
        <tissue evidence="3">Leaf</tissue>
    </source>
</reference>
<keyword evidence="3" id="KW-0575">Peroxidase</keyword>
<keyword evidence="3" id="KW-0560">Oxidoreductase</keyword>
<protein>
    <submittedName>
        <fullName evidence="3">Class III peroxidase</fullName>
    </submittedName>
</protein>
<evidence type="ECO:0000313" key="3">
    <source>
        <dbReference type="EMBL" id="KAF5739142.1"/>
    </source>
</evidence>
<dbReference type="GO" id="GO:0006979">
    <property type="term" value="P:response to oxidative stress"/>
    <property type="evidence" value="ECO:0007669"/>
    <property type="project" value="InterPro"/>
</dbReference>
<evidence type="ECO:0000313" key="4">
    <source>
        <dbReference type="Proteomes" id="UP000593562"/>
    </source>
</evidence>
<dbReference type="InterPro" id="IPR002016">
    <property type="entry name" value="Haem_peroxidase"/>
</dbReference>
<feature type="domain" description="Plant heme peroxidase family profile" evidence="2">
    <location>
        <begin position="20"/>
        <end position="126"/>
    </location>
</feature>
<evidence type="ECO:0000259" key="2">
    <source>
        <dbReference type="PROSITE" id="PS50873"/>
    </source>
</evidence>
<dbReference type="SUPFAM" id="SSF48113">
    <property type="entry name" value="Heme-dependent peroxidases"/>
    <property type="match status" value="1"/>
</dbReference>
<dbReference type="GO" id="GO:0004601">
    <property type="term" value="F:peroxidase activity"/>
    <property type="evidence" value="ECO:0007669"/>
    <property type="project" value="UniProtKB-KW"/>
</dbReference>
<dbReference type="Gene3D" id="1.10.520.10">
    <property type="match status" value="1"/>
</dbReference>
<comment type="similarity">
    <text evidence="1">Belongs to the peroxidase family.</text>
</comment>
<sequence>MLMFLLIEDDENRNVQSRGSLESDFYRDSRFVSTCREDYPQISPSTVEDWAKTCSSLLRLVVFHDCFIEGFDAYVLLDPAVGVDTEKESPPYETLKGFGIIHLIRLVAHSIHFTLGGETVISYKDISTYELPSPPC</sequence>
<keyword evidence="4" id="KW-1185">Reference proteome</keyword>
<dbReference type="Proteomes" id="UP000593562">
    <property type="component" value="Unassembled WGS sequence"/>
</dbReference>
<gene>
    <name evidence="3" type="ORF">HS088_TW12G00342</name>
</gene>
<accession>A0A7J7CYG3</accession>
<dbReference type="EMBL" id="JAAARO010000012">
    <property type="protein sequence ID" value="KAF5739142.1"/>
    <property type="molecule type" value="Genomic_DNA"/>
</dbReference>
<proteinExistence type="inferred from homology"/>
<dbReference type="InParanoid" id="A0A7J7CYG3"/>
<organism evidence="3 4">
    <name type="scientific">Tripterygium wilfordii</name>
    <name type="common">Thunder God vine</name>
    <dbReference type="NCBI Taxonomy" id="458696"/>
    <lineage>
        <taxon>Eukaryota</taxon>
        <taxon>Viridiplantae</taxon>
        <taxon>Streptophyta</taxon>
        <taxon>Embryophyta</taxon>
        <taxon>Tracheophyta</taxon>
        <taxon>Spermatophyta</taxon>
        <taxon>Magnoliopsida</taxon>
        <taxon>eudicotyledons</taxon>
        <taxon>Gunneridae</taxon>
        <taxon>Pentapetalae</taxon>
        <taxon>rosids</taxon>
        <taxon>fabids</taxon>
        <taxon>Celastrales</taxon>
        <taxon>Celastraceae</taxon>
        <taxon>Tripterygium</taxon>
    </lineage>
</organism>
<dbReference type="PROSITE" id="PS50873">
    <property type="entry name" value="PEROXIDASE_4"/>
    <property type="match status" value="1"/>
</dbReference>
<dbReference type="InterPro" id="IPR010255">
    <property type="entry name" value="Haem_peroxidase_sf"/>
</dbReference>
<comment type="caution">
    <text evidence="3">The sequence shown here is derived from an EMBL/GenBank/DDBJ whole genome shotgun (WGS) entry which is preliminary data.</text>
</comment>
<dbReference type="GO" id="GO:0020037">
    <property type="term" value="F:heme binding"/>
    <property type="evidence" value="ECO:0007669"/>
    <property type="project" value="InterPro"/>
</dbReference>